<evidence type="ECO:0000259" key="6">
    <source>
        <dbReference type="PROSITE" id="PS50011"/>
    </source>
</evidence>
<evidence type="ECO:0000256" key="2">
    <source>
        <dbReference type="ARBA" id="ARBA00022741"/>
    </source>
</evidence>
<dbReference type="PROSITE" id="PS50011">
    <property type="entry name" value="PROTEIN_KINASE_DOM"/>
    <property type="match status" value="1"/>
</dbReference>
<keyword evidence="8" id="KW-1185">Reference proteome</keyword>
<comment type="similarity">
    <text evidence="5">Belongs to the protein kinase superfamily.</text>
</comment>
<feature type="domain" description="Protein kinase" evidence="6">
    <location>
        <begin position="42"/>
        <end position="298"/>
    </location>
</feature>
<feature type="binding site" evidence="4">
    <location>
        <position position="75"/>
    </location>
    <ligand>
        <name>ATP</name>
        <dbReference type="ChEBI" id="CHEBI:30616"/>
    </ligand>
</feature>
<keyword evidence="5" id="KW-0723">Serine/threonine-protein kinase</keyword>
<dbReference type="InterPro" id="IPR017441">
    <property type="entry name" value="Protein_kinase_ATP_BS"/>
</dbReference>
<keyword evidence="3 4" id="KW-0067">ATP-binding</keyword>
<dbReference type="Gene3D" id="1.10.510.10">
    <property type="entry name" value="Transferase(Phosphotransferase) domain 1"/>
    <property type="match status" value="1"/>
</dbReference>
<evidence type="ECO:0000313" key="8">
    <source>
        <dbReference type="Proteomes" id="UP000187209"/>
    </source>
</evidence>
<dbReference type="FunFam" id="1.10.510.10:FF:000571">
    <property type="entry name" value="Maternal embryonic leucine zipper kinase"/>
    <property type="match status" value="1"/>
</dbReference>
<keyword evidence="5" id="KW-0808">Transferase</keyword>
<protein>
    <recommendedName>
        <fullName evidence="6">Protein kinase domain-containing protein</fullName>
    </recommendedName>
</protein>
<dbReference type="PANTHER" id="PTHR24347">
    <property type="entry name" value="SERINE/THREONINE-PROTEIN KINASE"/>
    <property type="match status" value="1"/>
</dbReference>
<dbReference type="PROSITE" id="PS00107">
    <property type="entry name" value="PROTEIN_KINASE_ATP"/>
    <property type="match status" value="1"/>
</dbReference>
<dbReference type="Pfam" id="PF00069">
    <property type="entry name" value="Pkinase"/>
    <property type="match status" value="1"/>
</dbReference>
<comment type="caution">
    <text evidence="7">The sequence shown here is derived from an EMBL/GenBank/DDBJ whole genome shotgun (WGS) entry which is preliminary data.</text>
</comment>
<dbReference type="Proteomes" id="UP000187209">
    <property type="component" value="Unassembled WGS sequence"/>
</dbReference>
<dbReference type="InterPro" id="IPR000719">
    <property type="entry name" value="Prot_kinase_dom"/>
</dbReference>
<dbReference type="EMBL" id="MPUH01000984">
    <property type="protein sequence ID" value="OMJ71491.1"/>
    <property type="molecule type" value="Genomic_DNA"/>
</dbReference>
<accession>A0A1R2B3W7</accession>
<dbReference type="OrthoDB" id="193931at2759"/>
<dbReference type="GO" id="GO:0005524">
    <property type="term" value="F:ATP binding"/>
    <property type="evidence" value="ECO:0007669"/>
    <property type="project" value="UniProtKB-UniRule"/>
</dbReference>
<dbReference type="SUPFAM" id="SSF56112">
    <property type="entry name" value="Protein kinase-like (PK-like)"/>
    <property type="match status" value="1"/>
</dbReference>
<proteinExistence type="inferred from homology"/>
<dbReference type="InterPro" id="IPR011009">
    <property type="entry name" value="Kinase-like_dom_sf"/>
</dbReference>
<evidence type="ECO:0000256" key="4">
    <source>
        <dbReference type="PROSITE-ProRule" id="PRU10141"/>
    </source>
</evidence>
<comment type="subunit">
    <text evidence="1">Monomer.</text>
</comment>
<evidence type="ECO:0000313" key="7">
    <source>
        <dbReference type="EMBL" id="OMJ71491.1"/>
    </source>
</evidence>
<dbReference type="PROSITE" id="PS00108">
    <property type="entry name" value="PROTEIN_KINASE_ST"/>
    <property type="match status" value="1"/>
</dbReference>
<dbReference type="AlphaFoldDB" id="A0A1R2B3W7"/>
<dbReference type="FunFam" id="3.30.200.20:FF:000042">
    <property type="entry name" value="Aurora kinase A"/>
    <property type="match status" value="1"/>
</dbReference>
<keyword evidence="2 4" id="KW-0547">Nucleotide-binding</keyword>
<evidence type="ECO:0000256" key="3">
    <source>
        <dbReference type="ARBA" id="ARBA00022840"/>
    </source>
</evidence>
<dbReference type="InterPro" id="IPR008271">
    <property type="entry name" value="Ser/Thr_kinase_AS"/>
</dbReference>
<reference evidence="7 8" key="1">
    <citation type="submission" date="2016-11" db="EMBL/GenBank/DDBJ databases">
        <title>The macronuclear genome of Stentor coeruleus: a giant cell with tiny introns.</title>
        <authorList>
            <person name="Slabodnick M."/>
            <person name="Ruby J.G."/>
            <person name="Reiff S.B."/>
            <person name="Swart E.C."/>
            <person name="Gosai S."/>
            <person name="Prabakaran S."/>
            <person name="Witkowska E."/>
            <person name="Larue G.E."/>
            <person name="Fisher S."/>
            <person name="Freeman R.M."/>
            <person name="Gunawardena J."/>
            <person name="Chu W."/>
            <person name="Stover N.A."/>
            <person name="Gregory B.D."/>
            <person name="Nowacki M."/>
            <person name="Derisi J."/>
            <person name="Roy S.W."/>
            <person name="Marshall W.F."/>
            <person name="Sood P."/>
        </authorList>
    </citation>
    <scope>NUCLEOTIDE SEQUENCE [LARGE SCALE GENOMIC DNA]</scope>
    <source>
        <strain evidence="7">WM001</strain>
    </source>
</reference>
<gene>
    <name evidence="7" type="ORF">SteCoe_30270</name>
</gene>
<evidence type="ECO:0000256" key="1">
    <source>
        <dbReference type="ARBA" id="ARBA00011245"/>
    </source>
</evidence>
<evidence type="ECO:0000256" key="5">
    <source>
        <dbReference type="RuleBase" id="RU000304"/>
    </source>
</evidence>
<keyword evidence="5" id="KW-0418">Kinase</keyword>
<organism evidence="7 8">
    <name type="scientific">Stentor coeruleus</name>
    <dbReference type="NCBI Taxonomy" id="5963"/>
    <lineage>
        <taxon>Eukaryota</taxon>
        <taxon>Sar</taxon>
        <taxon>Alveolata</taxon>
        <taxon>Ciliophora</taxon>
        <taxon>Postciliodesmatophora</taxon>
        <taxon>Heterotrichea</taxon>
        <taxon>Heterotrichida</taxon>
        <taxon>Stentoridae</taxon>
        <taxon>Stentor</taxon>
    </lineage>
</organism>
<sequence length="311" mass="36058">MGSACLGYKQSKRHLTMPNSKKSAYNQHIYRIDCISSESSNYYFISILGSGSFSNVLLCLHSPTNTYRAVKVIMKKKLKQGNYFEDGKLKEVTILSKLNHSKIVKLHSYLEDDFCFYLDTEYCQGKTLVGKMKNAQFEEKVASWILYQLLKAIEYLHRMMIVHRDIKLENVLIKNKETYEIKLADFGSSCYYSKNEILFGCYGTLSYTAPEVFLSGYNEKVDIWSCGVLVYFLLTKSSPYEAKDELSLKNQICTKPLQADSPLCSSFSLLLQDFLKKMLSLKPHERFTATEALKHPWVNLWRPKKNEFIRF</sequence>
<dbReference type="Gene3D" id="3.30.200.20">
    <property type="entry name" value="Phosphorylase Kinase, domain 1"/>
    <property type="match status" value="1"/>
</dbReference>
<dbReference type="SMART" id="SM00220">
    <property type="entry name" value="S_TKc"/>
    <property type="match status" value="1"/>
</dbReference>
<dbReference type="GO" id="GO:0004674">
    <property type="term" value="F:protein serine/threonine kinase activity"/>
    <property type="evidence" value="ECO:0007669"/>
    <property type="project" value="UniProtKB-KW"/>
</dbReference>
<name>A0A1R2B3W7_9CILI</name>